<dbReference type="GO" id="GO:0046872">
    <property type="term" value="F:metal ion binding"/>
    <property type="evidence" value="ECO:0007669"/>
    <property type="project" value="UniProtKB-KW"/>
</dbReference>
<evidence type="ECO:0000313" key="2">
    <source>
        <dbReference type="EMBL" id="KAH0461533.1"/>
    </source>
</evidence>
<dbReference type="EMBL" id="JAGFBR010000009">
    <property type="protein sequence ID" value="KAH0461533.1"/>
    <property type="molecule type" value="Genomic_DNA"/>
</dbReference>
<feature type="binding site" evidence="1">
    <location>
        <position position="349"/>
    </location>
    <ligand>
        <name>Zn(2+)</name>
        <dbReference type="ChEBI" id="CHEBI:29105"/>
    </ligand>
</feature>
<evidence type="ECO:0000256" key="1">
    <source>
        <dbReference type="PIRSR" id="PIRSR605019-1"/>
    </source>
</evidence>
<accession>A0AAV7H0P5</accession>
<keyword evidence="1" id="KW-0862">Zinc</keyword>
<gene>
    <name evidence="2" type="ORF">IEQ34_009108</name>
</gene>
<keyword evidence="3" id="KW-1185">Reference proteome</keyword>
<dbReference type="Pfam" id="PF03352">
    <property type="entry name" value="Adenine_glyco"/>
    <property type="match status" value="1"/>
</dbReference>
<dbReference type="GO" id="GO:0008725">
    <property type="term" value="F:DNA-3-methyladenine glycosylase activity"/>
    <property type="evidence" value="ECO:0007669"/>
    <property type="project" value="InterPro"/>
</dbReference>
<organism evidence="2 3">
    <name type="scientific">Dendrobium chrysotoxum</name>
    <name type="common">Orchid</name>
    <dbReference type="NCBI Taxonomy" id="161865"/>
    <lineage>
        <taxon>Eukaryota</taxon>
        <taxon>Viridiplantae</taxon>
        <taxon>Streptophyta</taxon>
        <taxon>Embryophyta</taxon>
        <taxon>Tracheophyta</taxon>
        <taxon>Spermatophyta</taxon>
        <taxon>Magnoliopsida</taxon>
        <taxon>Liliopsida</taxon>
        <taxon>Asparagales</taxon>
        <taxon>Orchidaceae</taxon>
        <taxon>Epidendroideae</taxon>
        <taxon>Malaxideae</taxon>
        <taxon>Dendrobiinae</taxon>
        <taxon>Dendrobium</taxon>
    </lineage>
</organism>
<dbReference type="PANTHER" id="PTHR31116:SF29">
    <property type="entry name" value="DNA GLYCOSYLASE SUPERFAMILY PROTEIN"/>
    <property type="match status" value="1"/>
</dbReference>
<feature type="binding site" evidence="1">
    <location>
        <position position="175"/>
    </location>
    <ligand>
        <name>Zn(2+)</name>
        <dbReference type="ChEBI" id="CHEBI:29105"/>
    </ligand>
</feature>
<feature type="binding site" evidence="1">
    <location>
        <position position="190"/>
    </location>
    <ligand>
        <name>Zn(2+)</name>
        <dbReference type="ChEBI" id="CHEBI:29105"/>
    </ligand>
</feature>
<dbReference type="InterPro" id="IPR005019">
    <property type="entry name" value="Adenine_glyco"/>
</dbReference>
<sequence length="374" mass="42934">MKFSLSNYLSYWFRATCISEAALKRINDQIWFHPTLWHGMPTPSQGGHAFERSPGLKELERRTQTKSSPLMQLKKICPSIGIHRSSSSLTLSSLSLSQNSNDSSFNSSISSLDHKLPFSLRRIFRSWGRRETSVSGVAKGMLDGAEFELLKEREEEEDFGREGLGCGEPASLKRCNWITKNSDELYVSFHDECWGVPVYNDRRLFELLALCGMLIDHNWTEILKRRELYRLDAFSKFDYDVVAKMEENDVMVISSNKELNLAESRVRCILDNAKCIQKVAKEFGSFSRYIWGQMNHKPMVNKYKYPRSVPLRTPKAEAISKDLVRRGFRLVGPVIVYSFMQATGMAIDHIVDCFRFGECVRMAERSWGLTTMAA</sequence>
<protein>
    <submittedName>
        <fullName evidence="2">Uncharacterized protein</fullName>
    </submittedName>
</protein>
<keyword evidence="1" id="KW-0479">Metal-binding</keyword>
<dbReference type="Gene3D" id="1.10.340.30">
    <property type="entry name" value="Hypothetical protein, domain 2"/>
    <property type="match status" value="1"/>
</dbReference>
<dbReference type="PANTHER" id="PTHR31116">
    <property type="entry name" value="OS04G0501200 PROTEIN"/>
    <property type="match status" value="1"/>
</dbReference>
<dbReference type="GO" id="GO:0006284">
    <property type="term" value="P:base-excision repair"/>
    <property type="evidence" value="ECO:0007669"/>
    <property type="project" value="InterPro"/>
</dbReference>
<feature type="binding site" evidence="1">
    <location>
        <position position="353"/>
    </location>
    <ligand>
        <name>Zn(2+)</name>
        <dbReference type="ChEBI" id="CHEBI:29105"/>
    </ligand>
</feature>
<dbReference type="SUPFAM" id="SSF48150">
    <property type="entry name" value="DNA-glycosylase"/>
    <property type="match status" value="1"/>
</dbReference>
<dbReference type="Proteomes" id="UP000775213">
    <property type="component" value="Unassembled WGS sequence"/>
</dbReference>
<evidence type="ECO:0000313" key="3">
    <source>
        <dbReference type="Proteomes" id="UP000775213"/>
    </source>
</evidence>
<comment type="caution">
    <text evidence="2">The sequence shown here is derived from an EMBL/GenBank/DDBJ whole genome shotgun (WGS) entry which is preliminary data.</text>
</comment>
<name>A0AAV7H0P5_DENCH</name>
<reference evidence="2 3" key="1">
    <citation type="journal article" date="2021" name="Hortic Res">
        <title>Chromosome-scale assembly of the Dendrobium chrysotoxum genome enhances the understanding of orchid evolution.</title>
        <authorList>
            <person name="Zhang Y."/>
            <person name="Zhang G.Q."/>
            <person name="Zhang D."/>
            <person name="Liu X.D."/>
            <person name="Xu X.Y."/>
            <person name="Sun W.H."/>
            <person name="Yu X."/>
            <person name="Zhu X."/>
            <person name="Wang Z.W."/>
            <person name="Zhao X."/>
            <person name="Zhong W.Y."/>
            <person name="Chen H."/>
            <person name="Yin W.L."/>
            <person name="Huang T."/>
            <person name="Niu S.C."/>
            <person name="Liu Z.J."/>
        </authorList>
    </citation>
    <scope>NUCLEOTIDE SEQUENCE [LARGE SCALE GENOMIC DNA]</scope>
    <source>
        <strain evidence="2">Lindl</strain>
    </source>
</reference>
<dbReference type="AlphaFoldDB" id="A0AAV7H0P5"/>
<dbReference type="InterPro" id="IPR011257">
    <property type="entry name" value="DNA_glycosylase"/>
</dbReference>
<proteinExistence type="predicted"/>